<evidence type="ECO:0000313" key="3">
    <source>
        <dbReference type="EMBL" id="THG30941.1"/>
    </source>
</evidence>
<keyword evidence="2" id="KW-0560">Oxidoreductase</keyword>
<evidence type="ECO:0000313" key="4">
    <source>
        <dbReference type="Proteomes" id="UP000309133"/>
    </source>
</evidence>
<dbReference type="FunFam" id="3.40.50.720:FF:000084">
    <property type="entry name" value="Short-chain dehydrogenase reductase"/>
    <property type="match status" value="1"/>
</dbReference>
<dbReference type="Proteomes" id="UP000309133">
    <property type="component" value="Unassembled WGS sequence"/>
</dbReference>
<reference evidence="3 4" key="1">
    <citation type="submission" date="2019-04" db="EMBL/GenBank/DDBJ databases">
        <authorList>
            <person name="Jiang L."/>
        </authorList>
    </citation>
    <scope>NUCLEOTIDE SEQUENCE [LARGE SCALE GENOMIC DNA]</scope>
    <source>
        <strain evidence="3 4">YIM 131853</strain>
    </source>
</reference>
<dbReference type="InterPro" id="IPR020904">
    <property type="entry name" value="Sc_DH/Rdtase_CS"/>
</dbReference>
<dbReference type="PANTHER" id="PTHR42760:SF133">
    <property type="entry name" value="3-OXOACYL-[ACYL-CARRIER-PROTEIN] REDUCTASE"/>
    <property type="match status" value="1"/>
</dbReference>
<evidence type="ECO:0000256" key="2">
    <source>
        <dbReference type="ARBA" id="ARBA00023002"/>
    </source>
</evidence>
<sequence length="251" mass="25914">MTALPVTTARLEGLRAIVTGGARGIGADIARRFTAEGARVAILDRLDDCGIQVAESIGGHYLHTDLADADDASRAMDDAIDRLGGVDILVNSAGVLKKGPLSLTTVAEWDTVFAINVRAMLITMQRASAWMLESGGGKIVNIASMAAKTGGADEGAYAASKAAVVALTRVAALEWGCHRVTVNAICPGYVLTEMGADTRTEADVAAWSALSPLGRLADPRDVSAVAAFLASSDADYLTGQAINVTGGMIMH</sequence>
<dbReference type="PRINTS" id="PR00080">
    <property type="entry name" value="SDRFAMILY"/>
</dbReference>
<name>A0A4S4FL89_9MICO</name>
<protein>
    <submittedName>
        <fullName evidence="3">SDR family oxidoreductase</fullName>
    </submittedName>
</protein>
<evidence type="ECO:0000256" key="1">
    <source>
        <dbReference type="ARBA" id="ARBA00006484"/>
    </source>
</evidence>
<dbReference type="InterPro" id="IPR002347">
    <property type="entry name" value="SDR_fam"/>
</dbReference>
<dbReference type="Pfam" id="PF13561">
    <property type="entry name" value="adh_short_C2"/>
    <property type="match status" value="1"/>
</dbReference>
<organism evidence="3 4">
    <name type="scientific">Naasia lichenicola</name>
    <dbReference type="NCBI Taxonomy" id="2565933"/>
    <lineage>
        <taxon>Bacteria</taxon>
        <taxon>Bacillati</taxon>
        <taxon>Actinomycetota</taxon>
        <taxon>Actinomycetes</taxon>
        <taxon>Micrococcales</taxon>
        <taxon>Microbacteriaceae</taxon>
        <taxon>Naasia</taxon>
    </lineage>
</organism>
<comment type="caution">
    <text evidence="3">The sequence shown here is derived from an EMBL/GenBank/DDBJ whole genome shotgun (WGS) entry which is preliminary data.</text>
</comment>
<dbReference type="RefSeq" id="WP_136427351.1">
    <property type="nucleotide sequence ID" value="NZ_SSSM01000004.1"/>
</dbReference>
<dbReference type="SUPFAM" id="SSF51735">
    <property type="entry name" value="NAD(P)-binding Rossmann-fold domains"/>
    <property type="match status" value="1"/>
</dbReference>
<dbReference type="Gene3D" id="3.40.50.720">
    <property type="entry name" value="NAD(P)-binding Rossmann-like Domain"/>
    <property type="match status" value="1"/>
</dbReference>
<dbReference type="InterPro" id="IPR036291">
    <property type="entry name" value="NAD(P)-bd_dom_sf"/>
</dbReference>
<dbReference type="PROSITE" id="PS00061">
    <property type="entry name" value="ADH_SHORT"/>
    <property type="match status" value="1"/>
</dbReference>
<gene>
    <name evidence="3" type="ORF">E6C64_10025</name>
</gene>
<dbReference type="GO" id="GO:0016616">
    <property type="term" value="F:oxidoreductase activity, acting on the CH-OH group of donors, NAD or NADP as acceptor"/>
    <property type="evidence" value="ECO:0007669"/>
    <property type="project" value="TreeGrafter"/>
</dbReference>
<dbReference type="EMBL" id="SSSM01000004">
    <property type="protein sequence ID" value="THG30941.1"/>
    <property type="molecule type" value="Genomic_DNA"/>
</dbReference>
<dbReference type="PRINTS" id="PR00081">
    <property type="entry name" value="GDHRDH"/>
</dbReference>
<dbReference type="AlphaFoldDB" id="A0A4S4FL89"/>
<dbReference type="CDD" id="cd05233">
    <property type="entry name" value="SDR_c"/>
    <property type="match status" value="1"/>
</dbReference>
<proteinExistence type="inferred from homology"/>
<accession>A0A4S4FL89</accession>
<comment type="similarity">
    <text evidence="1">Belongs to the short-chain dehydrogenases/reductases (SDR) family.</text>
</comment>
<keyword evidence="4" id="KW-1185">Reference proteome</keyword>
<dbReference type="OrthoDB" id="9809287at2"/>
<dbReference type="PANTHER" id="PTHR42760">
    <property type="entry name" value="SHORT-CHAIN DEHYDROGENASES/REDUCTASES FAMILY MEMBER"/>
    <property type="match status" value="1"/>
</dbReference>